<protein>
    <recommendedName>
        <fullName evidence="1">Tautomerase cis-CaaD-like domain-containing protein</fullName>
    </recommendedName>
</protein>
<comment type="caution">
    <text evidence="2">The sequence shown here is derived from an EMBL/GenBank/DDBJ whole genome shotgun (WGS) entry which is preliminary data.</text>
</comment>
<evidence type="ECO:0000259" key="1">
    <source>
        <dbReference type="Pfam" id="PF14832"/>
    </source>
</evidence>
<evidence type="ECO:0000313" key="3">
    <source>
        <dbReference type="EMBL" id="ORJ22568.1"/>
    </source>
</evidence>
<organism evidence="2 5">
    <name type="scientific">Rouxiella silvae</name>
    <dbReference type="NCBI Taxonomy" id="1646373"/>
    <lineage>
        <taxon>Bacteria</taxon>
        <taxon>Pseudomonadati</taxon>
        <taxon>Pseudomonadota</taxon>
        <taxon>Gammaproteobacteria</taxon>
        <taxon>Enterobacterales</taxon>
        <taxon>Yersiniaceae</taxon>
        <taxon>Rouxiella</taxon>
    </lineage>
</organism>
<dbReference type="EMBL" id="MRWD01000006">
    <property type="protein sequence ID" value="ORJ22568.1"/>
    <property type="molecule type" value="Genomic_DNA"/>
</dbReference>
<reference evidence="3 4" key="2">
    <citation type="journal article" date="2017" name="Int. J. Syst. Evol. Microbiol.">
        <title>Rouxiella badensis sp. nov. and Rouxiella silvae sp. nov. isolated from peat bog soil in Germany and emendation of the genus description.</title>
        <authorList>
            <person name="Le Fleche-Mateos A."/>
            <person name="Kugler J.H."/>
            <person name="Hansen S.H."/>
            <person name="Syldatk C."/>
            <person name="Hausmann R."/>
            <person name="Lomprez F."/>
            <person name="Vandenbogaert M."/>
            <person name="Manuguerra J.C."/>
            <person name="Grimont P.A."/>
        </authorList>
    </citation>
    <scope>NUCLEOTIDE SEQUENCE [LARGE SCALE GENOMIC DNA]</scope>
    <source>
        <strain evidence="3 4">213</strain>
    </source>
</reference>
<reference evidence="2" key="3">
    <citation type="submission" date="2020-11" db="EMBL/GenBank/DDBJ databases">
        <authorList>
            <person name="Lee S.D."/>
        </authorList>
    </citation>
    <scope>NUCLEOTIDE SEQUENCE</scope>
    <source>
        <strain evidence="2">SAP-2</strain>
    </source>
</reference>
<gene>
    <name evidence="3" type="ORF">BS639_04045</name>
    <name evidence="2" type="ORF">ITX54_09430</name>
</gene>
<feature type="domain" description="Tautomerase cis-CaaD-like" evidence="1">
    <location>
        <begin position="1"/>
        <end position="127"/>
    </location>
</feature>
<dbReference type="EMBL" id="JADMKS010000003">
    <property type="protein sequence ID" value="MBF6636873.1"/>
    <property type="molecule type" value="Genomic_DNA"/>
</dbReference>
<dbReference type="Proteomes" id="UP000192722">
    <property type="component" value="Unassembled WGS sequence"/>
</dbReference>
<reference evidence="2" key="4">
    <citation type="submission" date="2022-09" db="EMBL/GenBank/DDBJ databases">
        <title>Rouxiella aceris sp. nov., isolated from tree sap and emended description of the genus Rhouxiella.</title>
        <authorList>
            <person name="Kim I.S."/>
        </authorList>
    </citation>
    <scope>NUCLEOTIDE SEQUENCE</scope>
    <source>
        <strain evidence="2">SAP-2</strain>
    </source>
</reference>
<name>A0AA40X164_9GAMM</name>
<dbReference type="Proteomes" id="UP000705283">
    <property type="component" value="Unassembled WGS sequence"/>
</dbReference>
<dbReference type="Pfam" id="PF14832">
    <property type="entry name" value="Tautomerase_3"/>
    <property type="match status" value="1"/>
</dbReference>
<evidence type="ECO:0000313" key="2">
    <source>
        <dbReference type="EMBL" id="MBF6636873.1"/>
    </source>
</evidence>
<evidence type="ECO:0000313" key="4">
    <source>
        <dbReference type="Proteomes" id="UP000192722"/>
    </source>
</evidence>
<dbReference type="InterPro" id="IPR028116">
    <property type="entry name" value="Cis-CaaD-like"/>
</dbReference>
<sequence length="152" mass="17128">MPSYVCSVPNGTLSEAQKQEIATSITGRHCETTGAPPFFVQVIIEEEGALKRYIGGLATTEYIWIRADLRAGRSEEQLKKLMLHIVDDVSRISGIPAENVWINLCMLEPTDMVEYGRVLPGPGKEQQWFEALPLSVRDRLEKLGTDRHKFQL</sequence>
<dbReference type="SUPFAM" id="SSF55331">
    <property type="entry name" value="Tautomerase/MIF"/>
    <property type="match status" value="1"/>
</dbReference>
<dbReference type="RefSeq" id="WP_055781463.1">
    <property type="nucleotide sequence ID" value="NZ_CBCSCF010000011.1"/>
</dbReference>
<proteinExistence type="predicted"/>
<keyword evidence="4" id="KW-1185">Reference proteome</keyword>
<reference evidence="3" key="1">
    <citation type="submission" date="2016-12" db="EMBL/GenBank/DDBJ databases">
        <authorList>
            <person name="Le Fleche-Mateos A."/>
        </authorList>
    </citation>
    <scope>NUCLEOTIDE SEQUENCE</scope>
    <source>
        <strain evidence="3">213</strain>
    </source>
</reference>
<dbReference type="AlphaFoldDB" id="A0AA40X164"/>
<accession>A0AA40X164</accession>
<dbReference type="Gene3D" id="3.30.429.10">
    <property type="entry name" value="Macrophage Migration Inhibitory Factor"/>
    <property type="match status" value="1"/>
</dbReference>
<dbReference type="InterPro" id="IPR014347">
    <property type="entry name" value="Tautomerase/MIF_sf"/>
</dbReference>
<evidence type="ECO:0000313" key="5">
    <source>
        <dbReference type="Proteomes" id="UP000705283"/>
    </source>
</evidence>